<gene>
    <name evidence="8" type="ORF">C465_02426</name>
</gene>
<dbReference type="InterPro" id="IPR036259">
    <property type="entry name" value="MFS_trans_sf"/>
</dbReference>
<dbReference type="InterPro" id="IPR020846">
    <property type="entry name" value="MFS_dom"/>
</dbReference>
<feature type="transmembrane region" description="Helical" evidence="6">
    <location>
        <begin position="159"/>
        <end position="183"/>
    </location>
</feature>
<feature type="transmembrane region" description="Helical" evidence="6">
    <location>
        <begin position="232"/>
        <end position="251"/>
    </location>
</feature>
<evidence type="ECO:0000256" key="5">
    <source>
        <dbReference type="ARBA" id="ARBA00023136"/>
    </source>
</evidence>
<feature type="transmembrane region" description="Helical" evidence="6">
    <location>
        <begin position="69"/>
        <end position="89"/>
    </location>
</feature>
<organism evidence="8 9">
    <name type="scientific">Halorubrum distributum JCM 9100</name>
    <dbReference type="NCBI Taxonomy" id="1227467"/>
    <lineage>
        <taxon>Archaea</taxon>
        <taxon>Methanobacteriati</taxon>
        <taxon>Methanobacteriota</taxon>
        <taxon>Stenosarchaea group</taxon>
        <taxon>Halobacteria</taxon>
        <taxon>Halobacteriales</taxon>
        <taxon>Haloferacaceae</taxon>
        <taxon>Halorubrum</taxon>
        <taxon>Halorubrum distributum group</taxon>
    </lineage>
</organism>
<dbReference type="PATRIC" id="fig|1227467.4.peg.433"/>
<evidence type="ECO:0000313" key="9">
    <source>
        <dbReference type="Proteomes" id="UP000011526"/>
    </source>
</evidence>
<dbReference type="InterPro" id="IPR011701">
    <property type="entry name" value="MFS"/>
</dbReference>
<feature type="transmembrane region" description="Helical" evidence="6">
    <location>
        <begin position="356"/>
        <end position="375"/>
    </location>
</feature>
<dbReference type="EMBL" id="AOJM01000029">
    <property type="protein sequence ID" value="ELZ51928.1"/>
    <property type="molecule type" value="Genomic_DNA"/>
</dbReference>
<feature type="transmembrane region" description="Helical" evidence="6">
    <location>
        <begin position="101"/>
        <end position="119"/>
    </location>
</feature>
<feature type="transmembrane region" description="Helical" evidence="6">
    <location>
        <begin position="125"/>
        <end position="147"/>
    </location>
</feature>
<accession>M0EXY2</accession>
<evidence type="ECO:0000256" key="3">
    <source>
        <dbReference type="ARBA" id="ARBA00022692"/>
    </source>
</evidence>
<dbReference type="Gene3D" id="1.20.1250.20">
    <property type="entry name" value="MFS general substrate transporter like domains"/>
    <property type="match status" value="2"/>
</dbReference>
<keyword evidence="9" id="KW-1185">Reference proteome</keyword>
<keyword evidence="5 6" id="KW-0472">Membrane</keyword>
<dbReference type="Pfam" id="PF07690">
    <property type="entry name" value="MFS_1"/>
    <property type="match status" value="1"/>
</dbReference>
<evidence type="ECO:0000256" key="6">
    <source>
        <dbReference type="SAM" id="Phobius"/>
    </source>
</evidence>
<evidence type="ECO:0000313" key="8">
    <source>
        <dbReference type="EMBL" id="ELZ51928.1"/>
    </source>
</evidence>
<keyword evidence="3 6" id="KW-0812">Transmembrane</keyword>
<evidence type="ECO:0000256" key="4">
    <source>
        <dbReference type="ARBA" id="ARBA00022989"/>
    </source>
</evidence>
<sequence>MGVDGGERSVESLPDRFRNACVRARGIAAVSRTRLFGSLCALVFLVNFARVVFAPLVGEFIDAFGIREGTAGLIVTLAWLGSAAPRLPAGWALTRFTRRSVIVVSGAMLTAGALGVALAPSVLALMVAAFAIGLASGVYFVAANPFISELFPQRVGRVMGVHGMASQLSAVIAAPAVTVALWYDWRYAFYALALAAAASTVLFVALAKRTDLPDAGAGDTDFLAAARREWKLILAGVVLMGLTSFVWQGLFNFYELYMIDKGLPPATARNLLTVIFAAGVPAFLVSGDLADRLPHVPYLLGIVTAFVGGVVLVVVAEGLAAVIAASVVVGFAIHMLFPAGDTYLLASLPDESRASAYAMFSAGMMSTQAAGSWVVGEAIEAGAGYDAVFLALAGGLVVLVAAYAALYRLGRVPGGAAGATRAA</sequence>
<dbReference type="InterPro" id="IPR050189">
    <property type="entry name" value="MFS_Efflux_Transporters"/>
</dbReference>
<feature type="domain" description="Major facilitator superfamily (MFS) profile" evidence="7">
    <location>
        <begin position="35"/>
        <end position="411"/>
    </location>
</feature>
<keyword evidence="2" id="KW-1003">Cell membrane</keyword>
<evidence type="ECO:0000256" key="1">
    <source>
        <dbReference type="ARBA" id="ARBA00004651"/>
    </source>
</evidence>
<feature type="transmembrane region" description="Helical" evidence="6">
    <location>
        <begin position="296"/>
        <end position="316"/>
    </location>
</feature>
<feature type="transmembrane region" description="Helical" evidence="6">
    <location>
        <begin position="322"/>
        <end position="344"/>
    </location>
</feature>
<dbReference type="PANTHER" id="PTHR43124:SF3">
    <property type="entry name" value="CHLORAMPHENICOL EFFLUX PUMP RV0191"/>
    <property type="match status" value="1"/>
</dbReference>
<feature type="transmembrane region" description="Helical" evidence="6">
    <location>
        <begin position="189"/>
        <end position="207"/>
    </location>
</feature>
<feature type="transmembrane region" description="Helical" evidence="6">
    <location>
        <begin position="387"/>
        <end position="406"/>
    </location>
</feature>
<name>M0EXY2_9EURY</name>
<dbReference type="GO" id="GO:0022857">
    <property type="term" value="F:transmembrane transporter activity"/>
    <property type="evidence" value="ECO:0007669"/>
    <property type="project" value="InterPro"/>
</dbReference>
<comment type="subcellular location">
    <subcellularLocation>
        <location evidence="1">Cell membrane</location>
        <topology evidence="1">Multi-pass membrane protein</topology>
    </subcellularLocation>
</comment>
<dbReference type="GO" id="GO:0005886">
    <property type="term" value="C:plasma membrane"/>
    <property type="evidence" value="ECO:0007669"/>
    <property type="project" value="UniProtKB-SubCell"/>
</dbReference>
<evidence type="ECO:0000259" key="7">
    <source>
        <dbReference type="PROSITE" id="PS50850"/>
    </source>
</evidence>
<dbReference type="AlphaFoldDB" id="M0EXY2"/>
<keyword evidence="4 6" id="KW-1133">Transmembrane helix</keyword>
<dbReference type="PANTHER" id="PTHR43124">
    <property type="entry name" value="PURINE EFFLUX PUMP PBUE"/>
    <property type="match status" value="1"/>
</dbReference>
<feature type="transmembrane region" description="Helical" evidence="6">
    <location>
        <begin position="35"/>
        <end position="57"/>
    </location>
</feature>
<protein>
    <submittedName>
        <fullName evidence="8">Major facilitator superfamily MFS_1</fullName>
    </submittedName>
</protein>
<dbReference type="PROSITE" id="PS50850">
    <property type="entry name" value="MFS"/>
    <property type="match status" value="1"/>
</dbReference>
<proteinExistence type="predicted"/>
<dbReference type="SUPFAM" id="SSF103473">
    <property type="entry name" value="MFS general substrate transporter"/>
    <property type="match status" value="1"/>
</dbReference>
<comment type="caution">
    <text evidence="8">The sequence shown here is derived from an EMBL/GenBank/DDBJ whole genome shotgun (WGS) entry which is preliminary data.</text>
</comment>
<reference evidence="8 9" key="1">
    <citation type="journal article" date="2014" name="PLoS Genet.">
        <title>Phylogenetically driven sequencing of extremely halophilic archaea reveals strategies for static and dynamic osmo-response.</title>
        <authorList>
            <person name="Becker E.A."/>
            <person name="Seitzer P.M."/>
            <person name="Tritt A."/>
            <person name="Larsen D."/>
            <person name="Krusor M."/>
            <person name="Yao A.I."/>
            <person name="Wu D."/>
            <person name="Madern D."/>
            <person name="Eisen J.A."/>
            <person name="Darling A.E."/>
            <person name="Facciotti M.T."/>
        </authorList>
    </citation>
    <scope>NUCLEOTIDE SEQUENCE [LARGE SCALE GENOMIC DNA]</scope>
    <source>
        <strain evidence="8 9">JCM 9100</strain>
    </source>
</reference>
<evidence type="ECO:0000256" key="2">
    <source>
        <dbReference type="ARBA" id="ARBA00022475"/>
    </source>
</evidence>
<dbReference type="Proteomes" id="UP000011526">
    <property type="component" value="Unassembled WGS sequence"/>
</dbReference>